<organism evidence="1">
    <name type="scientific">Arundo donax</name>
    <name type="common">Giant reed</name>
    <name type="synonym">Donax arundinaceus</name>
    <dbReference type="NCBI Taxonomy" id="35708"/>
    <lineage>
        <taxon>Eukaryota</taxon>
        <taxon>Viridiplantae</taxon>
        <taxon>Streptophyta</taxon>
        <taxon>Embryophyta</taxon>
        <taxon>Tracheophyta</taxon>
        <taxon>Spermatophyta</taxon>
        <taxon>Magnoliopsida</taxon>
        <taxon>Liliopsida</taxon>
        <taxon>Poales</taxon>
        <taxon>Poaceae</taxon>
        <taxon>PACMAD clade</taxon>
        <taxon>Arundinoideae</taxon>
        <taxon>Arundineae</taxon>
        <taxon>Arundo</taxon>
    </lineage>
</organism>
<evidence type="ECO:0000313" key="1">
    <source>
        <dbReference type="EMBL" id="JAE27139.1"/>
    </source>
</evidence>
<sequence length="83" mass="9139">MPQNPRFPSLSVASTHPSAISTSCVTNSLPWIQLLDRGIVLGFNFGSREIGLSSFVAMCILNLSLHFRDELLLIKRACDACYP</sequence>
<reference evidence="1" key="1">
    <citation type="submission" date="2014-09" db="EMBL/GenBank/DDBJ databases">
        <authorList>
            <person name="Magalhaes I.L.F."/>
            <person name="Oliveira U."/>
            <person name="Santos F.R."/>
            <person name="Vidigal T.H.D.A."/>
            <person name="Brescovit A.D."/>
            <person name="Santos A.J."/>
        </authorList>
    </citation>
    <scope>NUCLEOTIDE SEQUENCE</scope>
    <source>
        <tissue evidence="1">Shoot tissue taken approximately 20 cm above the soil surface</tissue>
    </source>
</reference>
<dbReference type="PROSITE" id="PS51257">
    <property type="entry name" value="PROKAR_LIPOPROTEIN"/>
    <property type="match status" value="1"/>
</dbReference>
<reference evidence="1" key="2">
    <citation type="journal article" date="2015" name="Data Brief">
        <title>Shoot transcriptome of the giant reed, Arundo donax.</title>
        <authorList>
            <person name="Barrero R.A."/>
            <person name="Guerrero F.D."/>
            <person name="Moolhuijzen P."/>
            <person name="Goolsby J.A."/>
            <person name="Tidwell J."/>
            <person name="Bellgard S.E."/>
            <person name="Bellgard M.I."/>
        </authorList>
    </citation>
    <scope>NUCLEOTIDE SEQUENCE</scope>
    <source>
        <tissue evidence="1">Shoot tissue taken approximately 20 cm above the soil surface</tissue>
    </source>
</reference>
<name>A0A0A9GUD2_ARUDO</name>
<dbReference type="AlphaFoldDB" id="A0A0A9GUD2"/>
<accession>A0A0A9GUD2</accession>
<protein>
    <submittedName>
        <fullName evidence="1">Uncharacterized protein</fullName>
    </submittedName>
</protein>
<dbReference type="EMBL" id="GBRH01170757">
    <property type="protein sequence ID" value="JAE27139.1"/>
    <property type="molecule type" value="Transcribed_RNA"/>
</dbReference>
<proteinExistence type="predicted"/>